<gene>
    <name evidence="1" type="ORF">LMG7974_00829</name>
</gene>
<name>A0ABM8Q5H3_9BACT</name>
<reference evidence="1 2" key="1">
    <citation type="submission" date="2020-11" db="EMBL/GenBank/DDBJ databases">
        <authorList>
            <person name="Peeters C."/>
        </authorList>
    </citation>
    <scope>NUCLEOTIDE SEQUENCE [LARGE SCALE GENOMIC DNA]</scope>
    <source>
        <strain evidence="1 2">LMG 7974</strain>
    </source>
</reference>
<proteinExistence type="predicted"/>
<dbReference type="RefSeq" id="WP_229932638.1">
    <property type="nucleotide sequence ID" value="NZ_CAJHOF010000006.1"/>
</dbReference>
<evidence type="ECO:0000313" key="2">
    <source>
        <dbReference type="Proteomes" id="UP000789803"/>
    </source>
</evidence>
<dbReference type="EMBL" id="CAJHOF010000006">
    <property type="protein sequence ID" value="CAD7288093.1"/>
    <property type="molecule type" value="Genomic_DNA"/>
</dbReference>
<comment type="caution">
    <text evidence="1">The sequence shown here is derived from an EMBL/GenBank/DDBJ whole genome shotgun (WGS) entry which is preliminary data.</text>
</comment>
<sequence length="236" mass="26772">MKFHSFQKTKTLSIANYLSLSNKELAKKLSECEYRYISCINDSFLDNENFIKCEIGSISYVLALICKYKGVKNEYFNDLDEGYLSGECSVGEEEFEELNEWLSDAKQIIIDSSFFTHKDSKNIMKFLEILNMNIVVADENIQQIQTDYELSELDELDVYDGAVIYQVKSDKRYIKGGVSFATVAKVKDGDKIVLEGDGFSYLGIFKLDVNTHSTIAFVGVGKKSGYDFKLVKVSKA</sequence>
<dbReference type="Proteomes" id="UP000789803">
    <property type="component" value="Unassembled WGS sequence"/>
</dbReference>
<keyword evidence="2" id="KW-1185">Reference proteome</keyword>
<organism evidence="1 2">
    <name type="scientific">Campylobacter majalis</name>
    <dbReference type="NCBI Taxonomy" id="2790656"/>
    <lineage>
        <taxon>Bacteria</taxon>
        <taxon>Pseudomonadati</taxon>
        <taxon>Campylobacterota</taxon>
        <taxon>Epsilonproteobacteria</taxon>
        <taxon>Campylobacterales</taxon>
        <taxon>Campylobacteraceae</taxon>
        <taxon>Campylobacter</taxon>
    </lineage>
</organism>
<evidence type="ECO:0000313" key="1">
    <source>
        <dbReference type="EMBL" id="CAD7288093.1"/>
    </source>
</evidence>
<protein>
    <submittedName>
        <fullName evidence="1">Uncharacterized protein</fullName>
    </submittedName>
</protein>
<accession>A0ABM8Q5H3</accession>